<evidence type="ECO:0000256" key="1">
    <source>
        <dbReference type="SAM" id="SignalP"/>
    </source>
</evidence>
<evidence type="ECO:0000313" key="2">
    <source>
        <dbReference type="EMBL" id="SMX48598.1"/>
    </source>
</evidence>
<dbReference type="OrthoDB" id="7843865at2"/>
<accession>A0A238L0Z3</accession>
<gene>
    <name evidence="2" type="ORF">PEV8663_03864</name>
</gene>
<feature type="signal peptide" evidence="1">
    <location>
        <begin position="1"/>
        <end position="22"/>
    </location>
</feature>
<evidence type="ECO:0000313" key="3">
    <source>
        <dbReference type="Proteomes" id="UP000220836"/>
    </source>
</evidence>
<proteinExistence type="predicted"/>
<organism evidence="2 3">
    <name type="scientific">Pelagimonas varians</name>
    <dbReference type="NCBI Taxonomy" id="696760"/>
    <lineage>
        <taxon>Bacteria</taxon>
        <taxon>Pseudomonadati</taxon>
        <taxon>Pseudomonadota</taxon>
        <taxon>Alphaproteobacteria</taxon>
        <taxon>Rhodobacterales</taxon>
        <taxon>Roseobacteraceae</taxon>
        <taxon>Pelagimonas</taxon>
    </lineage>
</organism>
<dbReference type="PROSITE" id="PS51257">
    <property type="entry name" value="PROKAR_LIPOPROTEIN"/>
    <property type="match status" value="1"/>
</dbReference>
<feature type="chain" id="PRO_5012511744" evidence="1">
    <location>
        <begin position="23"/>
        <end position="209"/>
    </location>
</feature>
<reference evidence="2 3" key="1">
    <citation type="submission" date="2017-05" db="EMBL/GenBank/DDBJ databases">
        <authorList>
            <person name="Song R."/>
            <person name="Chenine A.L."/>
            <person name="Ruprecht R.M."/>
        </authorList>
    </citation>
    <scope>NUCLEOTIDE SEQUENCE [LARGE SCALE GENOMIC DNA]</scope>
    <source>
        <strain evidence="2 3">CECT 8663</strain>
    </source>
</reference>
<keyword evidence="1" id="KW-0732">Signal</keyword>
<protein>
    <submittedName>
        <fullName evidence="2">Uncharacterized protein</fullName>
    </submittedName>
</protein>
<dbReference type="AlphaFoldDB" id="A0A238L0Z3"/>
<keyword evidence="3" id="KW-1185">Reference proteome</keyword>
<dbReference type="RefSeq" id="WP_097806309.1">
    <property type="nucleotide sequence ID" value="NZ_CBDIHF020000004.1"/>
</dbReference>
<dbReference type="EMBL" id="FXYH01000018">
    <property type="protein sequence ID" value="SMX48598.1"/>
    <property type="molecule type" value="Genomic_DNA"/>
</dbReference>
<dbReference type="Proteomes" id="UP000220836">
    <property type="component" value="Unassembled WGS sequence"/>
</dbReference>
<name>A0A238L0Z3_9RHOB</name>
<sequence length="209" mass="21956">MTRFSVLLSAALASCLCTVAAAQEPALKRIQTSFTLFQMGVDEAEPLYILAAAQLRKSIPLSAGTLAPEGGTVAPALPLLDADAMLAAAAPLIAGDPALEDLAEDIKAARSKGVSTGPVYSIVKIKAKGRDVYPSITFSGGKYAEIYVEGASGTDLNLMIHDAKKRLVCSDTDISAVAYCGWHPKQNDTYSITVVNQSARSGRYSLMSN</sequence>